<accession>A0AAF0YJN7</accession>
<name>A0AAF0YJN7_9TREE</name>
<feature type="region of interest" description="Disordered" evidence="1">
    <location>
        <begin position="1"/>
        <end position="116"/>
    </location>
</feature>
<organism evidence="2 3">
    <name type="scientific">Vanrija pseudolonga</name>
    <dbReference type="NCBI Taxonomy" id="143232"/>
    <lineage>
        <taxon>Eukaryota</taxon>
        <taxon>Fungi</taxon>
        <taxon>Dikarya</taxon>
        <taxon>Basidiomycota</taxon>
        <taxon>Agaricomycotina</taxon>
        <taxon>Tremellomycetes</taxon>
        <taxon>Trichosporonales</taxon>
        <taxon>Trichosporonaceae</taxon>
        <taxon>Vanrija</taxon>
    </lineage>
</organism>
<feature type="region of interest" description="Disordered" evidence="1">
    <location>
        <begin position="154"/>
        <end position="207"/>
    </location>
</feature>
<feature type="compositionally biased region" description="Low complexity" evidence="1">
    <location>
        <begin position="172"/>
        <end position="184"/>
    </location>
</feature>
<dbReference type="Proteomes" id="UP000827549">
    <property type="component" value="Chromosome 6"/>
</dbReference>
<feature type="compositionally biased region" description="Basic and acidic residues" evidence="1">
    <location>
        <begin position="70"/>
        <end position="92"/>
    </location>
</feature>
<feature type="compositionally biased region" description="Acidic residues" evidence="1">
    <location>
        <begin position="22"/>
        <end position="31"/>
    </location>
</feature>
<evidence type="ECO:0000313" key="3">
    <source>
        <dbReference type="Proteomes" id="UP000827549"/>
    </source>
</evidence>
<feature type="compositionally biased region" description="Acidic residues" evidence="1">
    <location>
        <begin position="93"/>
        <end position="105"/>
    </location>
</feature>
<reference evidence="2" key="1">
    <citation type="submission" date="2023-10" db="EMBL/GenBank/DDBJ databases">
        <authorList>
            <person name="Noh H."/>
        </authorList>
    </citation>
    <scope>NUCLEOTIDE SEQUENCE</scope>
    <source>
        <strain evidence="2">DUCC4014</strain>
    </source>
</reference>
<proteinExistence type="predicted"/>
<keyword evidence="3" id="KW-1185">Reference proteome</keyword>
<dbReference type="RefSeq" id="XP_062631280.1">
    <property type="nucleotide sequence ID" value="XM_062775296.1"/>
</dbReference>
<evidence type="ECO:0000256" key="1">
    <source>
        <dbReference type="SAM" id="MobiDB-lite"/>
    </source>
</evidence>
<evidence type="ECO:0000313" key="2">
    <source>
        <dbReference type="EMBL" id="WOO85254.1"/>
    </source>
</evidence>
<gene>
    <name evidence="2" type="ORF">LOC62_06G008754</name>
</gene>
<sequence length="207" mass="22658">MRSYRPIPQQTGTSRRQAIDLTGDDSDDDDAGPTRSTAPTRSNFGEVKVKMEPGYAQPPLRGPGESNGGGRDHSYHQNEGHDSTSDNDHDDYSDIEVLDGSDGEYQDPQGPQLLKDLFTKWPKGDAKRAILHELQSPESERLWSTWLDKYPPGNIDPADHFTPSSGTSIQKPLSTTPTDLTSPPFEKLPLGCSSRLNPKPGDMALGV</sequence>
<dbReference type="GeneID" id="87811918"/>
<dbReference type="AlphaFoldDB" id="A0AAF0YJN7"/>
<feature type="compositionally biased region" description="Polar residues" evidence="1">
    <location>
        <begin position="34"/>
        <end position="43"/>
    </location>
</feature>
<protein>
    <submittedName>
        <fullName evidence="2">Uncharacterized protein</fullName>
    </submittedName>
</protein>
<feature type="compositionally biased region" description="Polar residues" evidence="1">
    <location>
        <begin position="162"/>
        <end position="171"/>
    </location>
</feature>
<dbReference type="EMBL" id="CP086719">
    <property type="protein sequence ID" value="WOO85254.1"/>
    <property type="molecule type" value="Genomic_DNA"/>
</dbReference>